<keyword evidence="4" id="KW-0998">Cell outer membrane</keyword>
<evidence type="ECO:0000313" key="7">
    <source>
        <dbReference type="EMBL" id="TNM71382.1"/>
    </source>
</evidence>
<dbReference type="GO" id="GO:0042597">
    <property type="term" value="C:periplasmic space"/>
    <property type="evidence" value="ECO:0007669"/>
    <property type="project" value="UniProtKB-SubCell"/>
</dbReference>
<protein>
    <submittedName>
        <fullName evidence="6">Prepilin-type N-terminal cleavage/methylation domain-containing protein</fullName>
    </submittedName>
    <submittedName>
        <fullName evidence="7">Type II secretion system protein</fullName>
    </submittedName>
</protein>
<keyword evidence="5" id="KW-1133">Transmembrane helix</keyword>
<evidence type="ECO:0000313" key="6">
    <source>
        <dbReference type="EMBL" id="MBB6016426.1"/>
    </source>
</evidence>
<keyword evidence="5" id="KW-0472">Membrane</keyword>
<evidence type="ECO:0000256" key="1">
    <source>
        <dbReference type="ARBA" id="ARBA00004203"/>
    </source>
</evidence>
<proteinExistence type="predicted"/>
<dbReference type="Pfam" id="PF07963">
    <property type="entry name" value="N_methyl"/>
    <property type="match status" value="1"/>
</dbReference>
<evidence type="ECO:0000256" key="3">
    <source>
        <dbReference type="ARBA" id="ARBA00022764"/>
    </source>
</evidence>
<dbReference type="InterPro" id="IPR012902">
    <property type="entry name" value="N_methyl_site"/>
</dbReference>
<evidence type="ECO:0000256" key="4">
    <source>
        <dbReference type="ARBA" id="ARBA00023237"/>
    </source>
</evidence>
<feature type="transmembrane region" description="Helical" evidence="5">
    <location>
        <begin position="12"/>
        <end position="35"/>
    </location>
</feature>
<dbReference type="SUPFAM" id="SSF54523">
    <property type="entry name" value="Pili subunits"/>
    <property type="match status" value="1"/>
</dbReference>
<evidence type="ECO:0000256" key="5">
    <source>
        <dbReference type="SAM" id="Phobius"/>
    </source>
</evidence>
<sequence>MRNSCIRQQGFTLLEILIVLAILGILMGIFGLSYLRSIRAAEVREGANQIAADLRAARASAQRRSASGAFKWAGVGNLTGYTVEIPSGTATPKTATLPRGVTFRCLDGCPAARTLTYNAPYGEMTSTINGTRYVVESQTPNIPSIEVRVVGITGRVMLVKP</sequence>
<dbReference type="GO" id="GO:0009279">
    <property type="term" value="C:cell outer membrane"/>
    <property type="evidence" value="ECO:0007669"/>
    <property type="project" value="UniProtKB-SubCell"/>
</dbReference>
<dbReference type="NCBIfam" id="TIGR02532">
    <property type="entry name" value="IV_pilin_GFxxxE"/>
    <property type="match status" value="1"/>
</dbReference>
<dbReference type="OrthoDB" id="73896at2"/>
<reference evidence="7 8" key="1">
    <citation type="submission" date="2019-06" db="EMBL/GenBank/DDBJ databases">
        <title>Genome sequence of Deinococcus radiopugnans ATCC 19172.</title>
        <authorList>
            <person name="Maclea K.S."/>
            <person name="Maynard C.R."/>
        </authorList>
    </citation>
    <scope>NUCLEOTIDE SEQUENCE [LARGE SCALE GENOMIC DNA]</scope>
    <source>
        <strain evidence="7 8">ATCC 19172</strain>
    </source>
</reference>
<reference evidence="6 9" key="2">
    <citation type="submission" date="2020-08" db="EMBL/GenBank/DDBJ databases">
        <title>Genomic Encyclopedia of Type Strains, Phase IV (KMG-IV): sequencing the most valuable type-strain genomes for metagenomic binning, comparative biology and taxonomic classification.</title>
        <authorList>
            <person name="Goeker M."/>
        </authorList>
    </citation>
    <scope>NUCLEOTIDE SEQUENCE [LARGE SCALE GENOMIC DNA]</scope>
    <source>
        <strain evidence="6 9">DSM 12027</strain>
    </source>
</reference>
<dbReference type="Gene3D" id="3.30.700.10">
    <property type="entry name" value="Glycoprotein, Type 4 Pilin"/>
    <property type="match status" value="1"/>
</dbReference>
<keyword evidence="3" id="KW-0574">Periplasm</keyword>
<dbReference type="AlphaFoldDB" id="A0A5C4Y792"/>
<evidence type="ECO:0000256" key="2">
    <source>
        <dbReference type="ARBA" id="ARBA00004418"/>
    </source>
</evidence>
<dbReference type="InterPro" id="IPR045584">
    <property type="entry name" value="Pilin-like"/>
</dbReference>
<keyword evidence="9" id="KW-1185">Reference proteome</keyword>
<comment type="subcellular location">
    <subcellularLocation>
        <location evidence="1">Cell outer membrane</location>
        <topology evidence="1">Single-pass membrane protein</topology>
    </subcellularLocation>
    <subcellularLocation>
        <location evidence="2">Periplasm</location>
    </subcellularLocation>
</comment>
<dbReference type="EMBL" id="JACHEW010000006">
    <property type="protein sequence ID" value="MBB6016426.1"/>
    <property type="molecule type" value="Genomic_DNA"/>
</dbReference>
<gene>
    <name evidence="7" type="ORF">FHR04_09445</name>
    <name evidence="6" type="ORF">HNQ04_001669</name>
</gene>
<keyword evidence="5" id="KW-0812">Transmembrane</keyword>
<dbReference type="EMBL" id="VDMO01000008">
    <property type="protein sequence ID" value="TNM71382.1"/>
    <property type="molecule type" value="Genomic_DNA"/>
</dbReference>
<dbReference type="Proteomes" id="UP000629870">
    <property type="component" value="Unassembled WGS sequence"/>
</dbReference>
<evidence type="ECO:0000313" key="8">
    <source>
        <dbReference type="Proteomes" id="UP000313988"/>
    </source>
</evidence>
<dbReference type="Proteomes" id="UP000313988">
    <property type="component" value="Unassembled WGS sequence"/>
</dbReference>
<comment type="caution">
    <text evidence="7">The sequence shown here is derived from an EMBL/GenBank/DDBJ whole genome shotgun (WGS) entry which is preliminary data.</text>
</comment>
<organism evidence="7 8">
    <name type="scientific">Deinococcus radiopugnans ATCC 19172</name>
    <dbReference type="NCBI Taxonomy" id="585398"/>
    <lineage>
        <taxon>Bacteria</taxon>
        <taxon>Thermotogati</taxon>
        <taxon>Deinococcota</taxon>
        <taxon>Deinococci</taxon>
        <taxon>Deinococcales</taxon>
        <taxon>Deinococcaceae</taxon>
        <taxon>Deinococcus</taxon>
    </lineage>
</organism>
<dbReference type="RefSeq" id="WP_139402729.1">
    <property type="nucleotide sequence ID" value="NZ_JACHEW010000006.1"/>
</dbReference>
<accession>A0A5C4Y792</accession>
<evidence type="ECO:0000313" key="9">
    <source>
        <dbReference type="Proteomes" id="UP000629870"/>
    </source>
</evidence>
<name>A0A5C4Y792_9DEIO</name>